<dbReference type="FunCoup" id="B9S668">
    <property type="interactions" value="699"/>
</dbReference>
<dbReference type="EMBL" id="EQ973877">
    <property type="protein sequence ID" value="EEF40977.1"/>
    <property type="molecule type" value="Genomic_DNA"/>
</dbReference>
<dbReference type="AlphaFoldDB" id="B9S668"/>
<reference evidence="3" key="1">
    <citation type="journal article" date="2010" name="Nat. Biotechnol.">
        <title>Draft genome sequence of the oilseed species Ricinus communis.</title>
        <authorList>
            <person name="Chan A.P."/>
            <person name="Crabtree J."/>
            <person name="Zhao Q."/>
            <person name="Lorenzi H."/>
            <person name="Orvis J."/>
            <person name="Puiu D."/>
            <person name="Melake-Berhan A."/>
            <person name="Jones K.M."/>
            <person name="Redman J."/>
            <person name="Chen G."/>
            <person name="Cahoon E.B."/>
            <person name="Gedil M."/>
            <person name="Stanke M."/>
            <person name="Haas B.J."/>
            <person name="Wortman J.R."/>
            <person name="Fraser-Liggett C.M."/>
            <person name="Ravel J."/>
            <person name="Rabinowicz P.D."/>
        </authorList>
    </citation>
    <scope>NUCLEOTIDE SEQUENCE [LARGE SCALE GENOMIC DNA]</scope>
    <source>
        <strain evidence="3">cv. Hale</strain>
    </source>
</reference>
<keyword evidence="3" id="KW-1185">Reference proteome</keyword>
<dbReference type="KEGG" id="rcu:8279097"/>
<protein>
    <submittedName>
        <fullName evidence="2">Uncharacterized protein</fullName>
    </submittedName>
</protein>
<feature type="region of interest" description="Disordered" evidence="1">
    <location>
        <begin position="35"/>
        <end position="58"/>
    </location>
</feature>
<gene>
    <name evidence="2" type="ORF">RCOM_1065090</name>
</gene>
<dbReference type="PANTHER" id="PTHR35737:SF1">
    <property type="entry name" value="CRYPTIC LOCI REGULATOR"/>
    <property type="match status" value="1"/>
</dbReference>
<evidence type="ECO:0000313" key="3">
    <source>
        <dbReference type="Proteomes" id="UP000008311"/>
    </source>
</evidence>
<dbReference type="PANTHER" id="PTHR35737">
    <property type="entry name" value="CRYPTIC LOCI REGULATOR"/>
    <property type="match status" value="1"/>
</dbReference>
<feature type="compositionally biased region" description="Polar residues" evidence="1">
    <location>
        <begin position="105"/>
        <end position="124"/>
    </location>
</feature>
<name>B9S668_RICCO</name>
<evidence type="ECO:0000313" key="2">
    <source>
        <dbReference type="EMBL" id="EEF40977.1"/>
    </source>
</evidence>
<feature type="region of interest" description="Disordered" evidence="1">
    <location>
        <begin position="90"/>
        <end position="124"/>
    </location>
</feature>
<dbReference type="OrthoDB" id="1930051at2759"/>
<dbReference type="eggNOG" id="ENOG502S2NI">
    <property type="taxonomic scope" value="Eukaryota"/>
</dbReference>
<dbReference type="Proteomes" id="UP000008311">
    <property type="component" value="Unassembled WGS sequence"/>
</dbReference>
<proteinExistence type="predicted"/>
<sequence length="189" mass="21617">MESASMGLADNEGEEWELRHEDGFTYNILKRQRLFDPAEAVQPPVTDPKAEERHRKQRKKKILLKLKAQYQREIDQWELLSNSLRSVQDRAYQQQQQQSRDVDQTPSSASLSLEPTSTGVEGNENASGSLIHELLLLAEAQEAVIHDVSYLCDVAESMCNAEKEWLAQSYIDLPVWSSPRKLMQSLCDE</sequence>
<accession>B9S668</accession>
<feature type="compositionally biased region" description="Low complexity" evidence="1">
    <location>
        <begin position="90"/>
        <end position="99"/>
    </location>
</feature>
<dbReference type="InParanoid" id="B9S668"/>
<evidence type="ECO:0000256" key="1">
    <source>
        <dbReference type="SAM" id="MobiDB-lite"/>
    </source>
</evidence>
<organism evidence="2 3">
    <name type="scientific">Ricinus communis</name>
    <name type="common">Castor bean</name>
    <dbReference type="NCBI Taxonomy" id="3988"/>
    <lineage>
        <taxon>Eukaryota</taxon>
        <taxon>Viridiplantae</taxon>
        <taxon>Streptophyta</taxon>
        <taxon>Embryophyta</taxon>
        <taxon>Tracheophyta</taxon>
        <taxon>Spermatophyta</taxon>
        <taxon>Magnoliopsida</taxon>
        <taxon>eudicotyledons</taxon>
        <taxon>Gunneridae</taxon>
        <taxon>Pentapetalae</taxon>
        <taxon>rosids</taxon>
        <taxon>fabids</taxon>
        <taxon>Malpighiales</taxon>
        <taxon>Euphorbiaceae</taxon>
        <taxon>Acalyphoideae</taxon>
        <taxon>Acalypheae</taxon>
        <taxon>Ricinus</taxon>
    </lineage>
</organism>
<dbReference type="STRING" id="3988.B9S668"/>